<dbReference type="InterPro" id="IPR011011">
    <property type="entry name" value="Znf_FYVE_PHD"/>
</dbReference>
<dbReference type="PANTHER" id="PTHR17609:SF3">
    <property type="entry name" value="SAP DOMAIN-CONTAINING PROTEIN"/>
    <property type="match status" value="1"/>
</dbReference>
<evidence type="ECO:0000313" key="2">
    <source>
        <dbReference type="EMBL" id="KAG9278137.1"/>
    </source>
</evidence>
<dbReference type="EMBL" id="JAICCE010000004">
    <property type="protein sequence ID" value="KAG9278137.1"/>
    <property type="molecule type" value="Genomic_DNA"/>
</dbReference>
<sequence>MLCIDQKNGIYVTPKNPHGARLPIHVCITVYAKECPVCRVLVRFQEYQSGFHNFNDKVLLSVPLCSLLTTGLSNHIAVGRLLRTLESHSRATVPYNTLRKAFYHFCALREYTYGYFCYRCGHHPPVLIGDTNWKVAFDLPVHLMRRPDLENCSPQDTQVNVAARWENLEKEIIATGFCEDTSSNPFSSPLTYSVFTPWIGKHSRINDVVPKTEIFKGLSQKYRESSRKANLEIDEDQILQLLDCKQPKKEDLVQACTDLGVSTTGSQTDLINRLEELLLYKEIYPKMFVKLQKAGGGVLHMGCTHGVVFYQSPLWWKESARDHGDALLSFKYPPTVFISDIAGRVARHVNNRTQQMFFQPHDGRVCAPTEDNIREATTGNLKINPVWVQNLRQKSRGPVENTKTDRFSTAHPETGTPERYSLYDRFHEKNQKRPEERLRSLKLLPDLASLLNSAVAEQINRELSSIRYSLCQMKDTYYMFSLRLYFHLHNERLNNTFLNQVQKHSLELVHIGLHGKLLLVKAEPSQRPPENQVRVQECTVTSDGEEQNNFSVSMFPIDEQHKERLTQLYAVQRRENLIIARFSRYATLELRDLKSLCPPHLLQDSGKCEMPWLTDNAVSCRLAQIAGEAQNVVALSTHLHFMAQRLDSLQKKLRITCKRDSPERGCHFIIWVFDVPAKEIRIYDNTQQYVTIRNSDMDILKEAFKQYESLEGWTVSNPHQWTKNDGYNCGVFVCTMAEMEAKHLKMCPEVLHTGQLLHLRIYHATCMVKNLQTEDFPPEMGLGDGISENRCMAQDIKVCVFQKVGKKAMHPHVKEVEWIQCDICNGWLHTDCAGIIPATVTKDTPFSCGCNMQQPYLYESTLSLIKKGLLVNLVMEDHEIMNIHNNITTGAVRSNRMYLHVHPTFSLRLKSQLAQRISIFDENQTEGIIERVYKVTQLDKADLNITTYILEITILILKKTEGFHRFQAEMAFVTKGYLE</sequence>
<dbReference type="AlphaFoldDB" id="A0A8T2KKT6"/>
<dbReference type="SUPFAM" id="SSF57903">
    <property type="entry name" value="FYVE/PHD zinc finger"/>
    <property type="match status" value="1"/>
</dbReference>
<gene>
    <name evidence="1" type="primary">HMGXB3</name>
    <name evidence="1" type="ORF">AMEX_G28178</name>
    <name evidence="2" type="ORF">AMEX_G5945</name>
</gene>
<evidence type="ECO:0000313" key="3">
    <source>
        <dbReference type="Proteomes" id="UP000752171"/>
    </source>
</evidence>
<protein>
    <submittedName>
        <fullName evidence="1">HMG domain-containing protein 3-like</fullName>
    </submittedName>
</protein>
<proteinExistence type="predicted"/>
<dbReference type="Gene3D" id="3.30.40.10">
    <property type="entry name" value="Zinc/RING finger domain, C3HC4 (zinc finger)"/>
    <property type="match status" value="1"/>
</dbReference>
<dbReference type="PANTHER" id="PTHR17609">
    <property type="entry name" value="HMG DOMAIN-CONTAINING PROTEIN 3"/>
    <property type="match status" value="1"/>
</dbReference>
<comment type="caution">
    <text evidence="1">The sequence shown here is derived from an EMBL/GenBank/DDBJ whole genome shotgun (WGS) entry which is preliminary data.</text>
</comment>
<dbReference type="SUPFAM" id="SSF54001">
    <property type="entry name" value="Cysteine proteinases"/>
    <property type="match status" value="1"/>
</dbReference>
<dbReference type="Proteomes" id="UP000752171">
    <property type="component" value="Unassembled WGS sequence"/>
</dbReference>
<name>A0A8T2KKT6_ASTMX</name>
<dbReference type="InterPro" id="IPR039598">
    <property type="entry name" value="HMGXB3"/>
</dbReference>
<dbReference type="InterPro" id="IPR013083">
    <property type="entry name" value="Znf_RING/FYVE/PHD"/>
</dbReference>
<evidence type="ECO:0000313" key="1">
    <source>
        <dbReference type="EMBL" id="KAG9259317.1"/>
    </source>
</evidence>
<reference evidence="1 3" key="1">
    <citation type="submission" date="2021-07" db="EMBL/GenBank/DDBJ databases">
        <authorList>
            <person name="Imarazene B."/>
            <person name="Zahm M."/>
            <person name="Klopp C."/>
            <person name="Cabau C."/>
            <person name="Beille S."/>
            <person name="Jouanno E."/>
            <person name="Castinel A."/>
            <person name="Lluch J."/>
            <person name="Gil L."/>
            <person name="Kuchtly C."/>
            <person name="Lopez Roques C."/>
            <person name="Donnadieu C."/>
            <person name="Parrinello H."/>
            <person name="Journot L."/>
            <person name="Du K."/>
            <person name="Schartl M."/>
            <person name="Retaux S."/>
            <person name="Guiguen Y."/>
        </authorList>
    </citation>
    <scope>NUCLEOTIDE SEQUENCE [LARGE SCALE GENOMIC DNA]</scope>
    <source>
        <strain evidence="1">Pach_M1</strain>
        <tissue evidence="1">Testis</tissue>
    </source>
</reference>
<accession>A0A8T2KKT6</accession>
<dbReference type="InterPro" id="IPR038765">
    <property type="entry name" value="Papain-like_cys_pep_sf"/>
</dbReference>
<dbReference type="Gene3D" id="3.40.395.10">
    <property type="entry name" value="Adenoviral Proteinase, Chain A"/>
    <property type="match status" value="1"/>
</dbReference>
<dbReference type="OrthoDB" id="630895at2759"/>
<dbReference type="EMBL" id="JAICCE010000139">
    <property type="protein sequence ID" value="KAG9259317.1"/>
    <property type="molecule type" value="Genomic_DNA"/>
</dbReference>
<organism evidence="1 3">
    <name type="scientific">Astyanax mexicanus</name>
    <name type="common">Blind cave fish</name>
    <name type="synonym">Astyanax fasciatus mexicanus</name>
    <dbReference type="NCBI Taxonomy" id="7994"/>
    <lineage>
        <taxon>Eukaryota</taxon>
        <taxon>Metazoa</taxon>
        <taxon>Chordata</taxon>
        <taxon>Craniata</taxon>
        <taxon>Vertebrata</taxon>
        <taxon>Euteleostomi</taxon>
        <taxon>Actinopterygii</taxon>
        <taxon>Neopterygii</taxon>
        <taxon>Teleostei</taxon>
        <taxon>Ostariophysi</taxon>
        <taxon>Characiformes</taxon>
        <taxon>Characoidei</taxon>
        <taxon>Acestrorhamphidae</taxon>
        <taxon>Acestrorhamphinae</taxon>
        <taxon>Astyanax</taxon>
    </lineage>
</organism>